<feature type="chain" id="PRO_5037264326" description="Sulfatase-modifying factor enzyme-like domain-containing protein" evidence="1">
    <location>
        <begin position="27"/>
        <end position="380"/>
    </location>
</feature>
<evidence type="ECO:0000259" key="2">
    <source>
        <dbReference type="Pfam" id="PF03781"/>
    </source>
</evidence>
<sequence length="380" mass="42565">MKKYSLKSFISSAMGYSCILAIAVIAVSCETKSTTDQAGEEADTAQNTISKIEDAQAEPGQKQDGMVWIPGGEFMMGTDEEDAYPAEKPAVKRRVNGFWMDETEVTNAQYTKFTEETGYITVAERDLDWEEMKKQLPPDTPKPEESLMKAGSMVFFPPSQPVDKGDISNWWKWVTGANWRHPEGPETDLKGRMDHPVVHIAYEDAVAYADWAGKRLPTEAEWEFAARGGIMNKRYSWGDELRPNGKIMANTFQGNFPNANKGEDGFMGTAPVKNFEPNQYGLYDIIGNVWELTDDWFDAIKFQRLAGSAPKLDATMNQCYNPTNPYAQERVIKGGSYLCSDNYCINYRPSARQGHAYDSGTSNVGFRCIKESPSKTVSLK</sequence>
<dbReference type="EMBL" id="BMWX01000001">
    <property type="protein sequence ID" value="GGZ15556.1"/>
    <property type="molecule type" value="Genomic_DNA"/>
</dbReference>
<dbReference type="SUPFAM" id="SSF56436">
    <property type="entry name" value="C-type lectin-like"/>
    <property type="match status" value="1"/>
</dbReference>
<dbReference type="AlphaFoldDB" id="A0A918UJR0"/>
<reference evidence="3" key="2">
    <citation type="submission" date="2020-09" db="EMBL/GenBank/DDBJ databases">
        <authorList>
            <person name="Sun Q."/>
            <person name="Kim S."/>
        </authorList>
    </citation>
    <scope>NUCLEOTIDE SEQUENCE</scope>
    <source>
        <strain evidence="3">KCTC 12368</strain>
    </source>
</reference>
<dbReference type="GO" id="GO:0120147">
    <property type="term" value="F:formylglycine-generating oxidase activity"/>
    <property type="evidence" value="ECO:0007669"/>
    <property type="project" value="TreeGrafter"/>
</dbReference>
<dbReference type="PANTHER" id="PTHR23150:SF19">
    <property type="entry name" value="FORMYLGLYCINE-GENERATING ENZYME"/>
    <property type="match status" value="1"/>
</dbReference>
<feature type="domain" description="Sulfatase-modifying factor enzyme-like" evidence="2">
    <location>
        <begin position="64"/>
        <end position="370"/>
    </location>
</feature>
<name>A0A918UJR0_9BACT</name>
<dbReference type="PANTHER" id="PTHR23150">
    <property type="entry name" value="SULFATASE MODIFYING FACTOR 1, 2"/>
    <property type="match status" value="1"/>
</dbReference>
<dbReference type="InterPro" id="IPR051043">
    <property type="entry name" value="Sulfatase_Mod_Factor_Kinase"/>
</dbReference>
<organism evidence="3 4">
    <name type="scientific">Echinicola pacifica</name>
    <dbReference type="NCBI Taxonomy" id="346377"/>
    <lineage>
        <taxon>Bacteria</taxon>
        <taxon>Pseudomonadati</taxon>
        <taxon>Bacteroidota</taxon>
        <taxon>Cytophagia</taxon>
        <taxon>Cytophagales</taxon>
        <taxon>Cyclobacteriaceae</taxon>
        <taxon>Echinicola</taxon>
    </lineage>
</organism>
<dbReference type="Gene3D" id="3.90.1580.10">
    <property type="entry name" value="paralog of FGE (formylglycine-generating enzyme)"/>
    <property type="match status" value="1"/>
</dbReference>
<evidence type="ECO:0000313" key="3">
    <source>
        <dbReference type="EMBL" id="GGZ15556.1"/>
    </source>
</evidence>
<protein>
    <recommendedName>
        <fullName evidence="2">Sulfatase-modifying factor enzyme-like domain-containing protein</fullName>
    </recommendedName>
</protein>
<gene>
    <name evidence="3" type="ORF">GCM10007049_04620</name>
</gene>
<dbReference type="RefSeq" id="WP_018474291.1">
    <property type="nucleotide sequence ID" value="NZ_BMWX01000001.1"/>
</dbReference>
<keyword evidence="1" id="KW-0732">Signal</keyword>
<evidence type="ECO:0000313" key="4">
    <source>
        <dbReference type="Proteomes" id="UP000619457"/>
    </source>
</evidence>
<comment type="caution">
    <text evidence="3">The sequence shown here is derived from an EMBL/GenBank/DDBJ whole genome shotgun (WGS) entry which is preliminary data.</text>
</comment>
<evidence type="ECO:0000256" key="1">
    <source>
        <dbReference type="SAM" id="SignalP"/>
    </source>
</evidence>
<dbReference type="InterPro" id="IPR016187">
    <property type="entry name" value="CTDL_fold"/>
</dbReference>
<keyword evidence="4" id="KW-1185">Reference proteome</keyword>
<accession>A0A918UJR0</accession>
<proteinExistence type="predicted"/>
<reference evidence="3" key="1">
    <citation type="journal article" date="2014" name="Int. J. Syst. Evol. Microbiol.">
        <title>Complete genome sequence of Corynebacterium casei LMG S-19264T (=DSM 44701T), isolated from a smear-ripened cheese.</title>
        <authorList>
            <consortium name="US DOE Joint Genome Institute (JGI-PGF)"/>
            <person name="Walter F."/>
            <person name="Albersmeier A."/>
            <person name="Kalinowski J."/>
            <person name="Ruckert C."/>
        </authorList>
    </citation>
    <scope>NUCLEOTIDE SEQUENCE</scope>
    <source>
        <strain evidence="3">KCTC 12368</strain>
    </source>
</reference>
<dbReference type="InterPro" id="IPR005532">
    <property type="entry name" value="SUMF_dom"/>
</dbReference>
<dbReference type="PROSITE" id="PS51257">
    <property type="entry name" value="PROKAR_LIPOPROTEIN"/>
    <property type="match status" value="1"/>
</dbReference>
<feature type="signal peptide" evidence="1">
    <location>
        <begin position="1"/>
        <end position="26"/>
    </location>
</feature>
<dbReference type="Proteomes" id="UP000619457">
    <property type="component" value="Unassembled WGS sequence"/>
</dbReference>
<dbReference type="InterPro" id="IPR042095">
    <property type="entry name" value="SUMF_sf"/>
</dbReference>
<dbReference type="Pfam" id="PF03781">
    <property type="entry name" value="FGE-sulfatase"/>
    <property type="match status" value="1"/>
</dbReference>